<keyword evidence="2" id="KW-1185">Reference proteome</keyword>
<organism evidence="1 2">
    <name type="scientific">Rhododendron molle</name>
    <name type="common">Chinese azalea</name>
    <name type="synonym">Azalea mollis</name>
    <dbReference type="NCBI Taxonomy" id="49168"/>
    <lineage>
        <taxon>Eukaryota</taxon>
        <taxon>Viridiplantae</taxon>
        <taxon>Streptophyta</taxon>
        <taxon>Embryophyta</taxon>
        <taxon>Tracheophyta</taxon>
        <taxon>Spermatophyta</taxon>
        <taxon>Magnoliopsida</taxon>
        <taxon>eudicotyledons</taxon>
        <taxon>Gunneridae</taxon>
        <taxon>Pentapetalae</taxon>
        <taxon>asterids</taxon>
        <taxon>Ericales</taxon>
        <taxon>Ericaceae</taxon>
        <taxon>Ericoideae</taxon>
        <taxon>Rhodoreae</taxon>
        <taxon>Rhododendron</taxon>
    </lineage>
</organism>
<gene>
    <name evidence="1" type="ORF">RHMOL_Rhmol03G0246700</name>
</gene>
<evidence type="ECO:0000313" key="2">
    <source>
        <dbReference type="Proteomes" id="UP001062846"/>
    </source>
</evidence>
<accession>A0ACC0PHY9</accession>
<comment type="caution">
    <text evidence="1">The sequence shown here is derived from an EMBL/GenBank/DDBJ whole genome shotgun (WGS) entry which is preliminary data.</text>
</comment>
<proteinExistence type="predicted"/>
<dbReference type="EMBL" id="CM046390">
    <property type="protein sequence ID" value="KAI8565280.1"/>
    <property type="molecule type" value="Genomic_DNA"/>
</dbReference>
<name>A0ACC0PHY9_RHOML</name>
<reference evidence="1" key="1">
    <citation type="submission" date="2022-02" db="EMBL/GenBank/DDBJ databases">
        <title>Plant Genome Project.</title>
        <authorList>
            <person name="Zhang R.-G."/>
        </authorList>
    </citation>
    <scope>NUCLEOTIDE SEQUENCE</scope>
    <source>
        <strain evidence="1">AT1</strain>
    </source>
</reference>
<sequence length="194" mass="21186">MGAAGKEEEKQALIFTYGTLKKGFSNHGLLENMFATGDASYLGPYTTLDEFPLLCGPFKVPFLLNFPGSGHRVSGELYAVSPAALNRMDELEGTTKGHYERLPVEVEPIGGGGEGKAVMRAEAYYAHRSYAEEMWRRGGGGEEGNGGAFFGSYTEKEAEGYVKRADRPQRVSFLDQIRLFISSPANTSNSYNSD</sequence>
<dbReference type="Proteomes" id="UP001062846">
    <property type="component" value="Chromosome 3"/>
</dbReference>
<protein>
    <submittedName>
        <fullName evidence="1">Uncharacterized protein</fullName>
    </submittedName>
</protein>
<evidence type="ECO:0000313" key="1">
    <source>
        <dbReference type="EMBL" id="KAI8565280.1"/>
    </source>
</evidence>